<dbReference type="EC" id="3.1.3.18" evidence="4"/>
<evidence type="ECO:0000313" key="5">
    <source>
        <dbReference type="EMBL" id="MFD1508923.1"/>
    </source>
</evidence>
<dbReference type="PRINTS" id="PR00413">
    <property type="entry name" value="HADHALOGNASE"/>
</dbReference>
<dbReference type="PANTHER" id="PTHR43434:SF1">
    <property type="entry name" value="PHOSPHOGLYCOLATE PHOSPHATASE"/>
    <property type="match status" value="1"/>
</dbReference>
<dbReference type="InterPro" id="IPR036412">
    <property type="entry name" value="HAD-like_sf"/>
</dbReference>
<name>A0ABW4EC57_9RHOB</name>
<comment type="similarity">
    <text evidence="3">Belongs to the HAD-like hydrolase superfamily. CbbY/CbbZ/Gph/YieH family.</text>
</comment>
<evidence type="ECO:0000256" key="3">
    <source>
        <dbReference type="ARBA" id="ARBA00006171"/>
    </source>
</evidence>
<dbReference type="GO" id="GO:0016787">
    <property type="term" value="F:hydrolase activity"/>
    <property type="evidence" value="ECO:0007669"/>
    <property type="project" value="UniProtKB-KW"/>
</dbReference>
<evidence type="ECO:0000256" key="1">
    <source>
        <dbReference type="ARBA" id="ARBA00000830"/>
    </source>
</evidence>
<dbReference type="InterPro" id="IPR023198">
    <property type="entry name" value="PGP-like_dom2"/>
</dbReference>
<comment type="catalytic activity">
    <reaction evidence="1">
        <text>2-phosphoglycolate + H2O = glycolate + phosphate</text>
        <dbReference type="Rhea" id="RHEA:14369"/>
        <dbReference type="ChEBI" id="CHEBI:15377"/>
        <dbReference type="ChEBI" id="CHEBI:29805"/>
        <dbReference type="ChEBI" id="CHEBI:43474"/>
        <dbReference type="ChEBI" id="CHEBI:58033"/>
        <dbReference type="EC" id="3.1.3.18"/>
    </reaction>
</comment>
<protein>
    <recommendedName>
        <fullName evidence="4">phosphoglycolate phosphatase</fullName>
        <ecNumber evidence="4">3.1.3.18</ecNumber>
    </recommendedName>
</protein>
<dbReference type="InterPro" id="IPR023214">
    <property type="entry name" value="HAD_sf"/>
</dbReference>
<dbReference type="Proteomes" id="UP001597186">
    <property type="component" value="Unassembled WGS sequence"/>
</dbReference>
<keyword evidence="6" id="KW-1185">Reference proteome</keyword>
<dbReference type="Gene3D" id="1.10.150.240">
    <property type="entry name" value="Putative phosphatase, domain 2"/>
    <property type="match status" value="1"/>
</dbReference>
<dbReference type="Gene3D" id="3.40.50.1000">
    <property type="entry name" value="HAD superfamily/HAD-like"/>
    <property type="match status" value="1"/>
</dbReference>
<proteinExistence type="inferred from homology"/>
<dbReference type="Pfam" id="PF00702">
    <property type="entry name" value="Hydrolase"/>
    <property type="match status" value="1"/>
</dbReference>
<keyword evidence="5" id="KW-0378">Hydrolase</keyword>
<accession>A0ABW4EC57</accession>
<comment type="pathway">
    <text evidence="2">Organic acid metabolism; glycolate biosynthesis; glycolate from 2-phosphoglycolate: step 1/1.</text>
</comment>
<dbReference type="SUPFAM" id="SSF56784">
    <property type="entry name" value="HAD-like"/>
    <property type="match status" value="1"/>
</dbReference>
<dbReference type="NCBIfam" id="TIGR01509">
    <property type="entry name" value="HAD-SF-IA-v3"/>
    <property type="match status" value="1"/>
</dbReference>
<evidence type="ECO:0000256" key="2">
    <source>
        <dbReference type="ARBA" id="ARBA00004818"/>
    </source>
</evidence>
<dbReference type="NCBIfam" id="TIGR01549">
    <property type="entry name" value="HAD-SF-IA-v1"/>
    <property type="match status" value="1"/>
</dbReference>
<dbReference type="PANTHER" id="PTHR43434">
    <property type="entry name" value="PHOSPHOGLYCOLATE PHOSPHATASE"/>
    <property type="match status" value="1"/>
</dbReference>
<organism evidence="5 6">
    <name type="scientific">Lacimonas salitolerans</name>
    <dbReference type="NCBI Taxonomy" id="1323750"/>
    <lineage>
        <taxon>Bacteria</taxon>
        <taxon>Pseudomonadati</taxon>
        <taxon>Pseudomonadota</taxon>
        <taxon>Alphaproteobacteria</taxon>
        <taxon>Rhodobacterales</taxon>
        <taxon>Paracoccaceae</taxon>
        <taxon>Lacimonas</taxon>
    </lineage>
</organism>
<dbReference type="EMBL" id="JBHUDD010000041">
    <property type="protein sequence ID" value="MFD1508923.1"/>
    <property type="molecule type" value="Genomic_DNA"/>
</dbReference>
<dbReference type="InterPro" id="IPR050155">
    <property type="entry name" value="HAD-like_hydrolase_sf"/>
</dbReference>
<reference evidence="6" key="1">
    <citation type="journal article" date="2019" name="Int. J. Syst. Evol. Microbiol.">
        <title>The Global Catalogue of Microorganisms (GCM) 10K type strain sequencing project: providing services to taxonomists for standard genome sequencing and annotation.</title>
        <authorList>
            <consortium name="The Broad Institute Genomics Platform"/>
            <consortium name="The Broad Institute Genome Sequencing Center for Infectious Disease"/>
            <person name="Wu L."/>
            <person name="Ma J."/>
        </authorList>
    </citation>
    <scope>NUCLEOTIDE SEQUENCE [LARGE SCALE GENOMIC DNA]</scope>
    <source>
        <strain evidence="6">CGMCC 1.12477</strain>
    </source>
</reference>
<evidence type="ECO:0000313" key="6">
    <source>
        <dbReference type="Proteomes" id="UP001597186"/>
    </source>
</evidence>
<comment type="caution">
    <text evidence="5">The sequence shown here is derived from an EMBL/GenBank/DDBJ whole genome shotgun (WGS) entry which is preliminary data.</text>
</comment>
<dbReference type="SFLD" id="SFLDS00003">
    <property type="entry name" value="Haloacid_Dehalogenase"/>
    <property type="match status" value="1"/>
</dbReference>
<dbReference type="RefSeq" id="WP_379914022.1">
    <property type="nucleotide sequence ID" value="NZ_JBHUDD010000041.1"/>
</dbReference>
<dbReference type="SFLD" id="SFLDG01129">
    <property type="entry name" value="C1.5:_HAD__Beta-PGM__Phosphata"/>
    <property type="match status" value="1"/>
</dbReference>
<dbReference type="InterPro" id="IPR006439">
    <property type="entry name" value="HAD-SF_hydro_IA"/>
</dbReference>
<sequence length="229" mass="23340">MDIRGIIFDKDGTLFDFGATWNGWAAGVIAELSGGDPDLAQALADAARFDLAGGVFQPDSPVIAGTAREAAECLASALPGRDVDQIEALLNAKAALAPLAPAVPLDPFLTALVARGLRLGVMTNDSEYAAHAHLRAVGVTAHFDFIAGFDSGHGAKPAPDPLLAFATAMALAPETVVMVGDSTHDLVAGRAAGMHTLGVLTGMAGVDELAPFADAVLPDIGHIPGWLDA</sequence>
<evidence type="ECO:0000256" key="4">
    <source>
        <dbReference type="ARBA" id="ARBA00013078"/>
    </source>
</evidence>
<gene>
    <name evidence="5" type="ORF">ACFTOW_05865</name>
</gene>